<evidence type="ECO:0000313" key="2">
    <source>
        <dbReference type="Ensembl" id="ENSOKIP00005007363.1"/>
    </source>
</evidence>
<dbReference type="SUPFAM" id="SSF103657">
    <property type="entry name" value="BAR/IMD domain-like"/>
    <property type="match status" value="1"/>
</dbReference>
<dbReference type="Ensembl" id="ENSOKIT00005007848.1">
    <property type="protein sequence ID" value="ENSOKIP00005007363.1"/>
    <property type="gene ID" value="ENSOKIG00005002587.1"/>
</dbReference>
<gene>
    <name evidence="2" type="primary">APPL1</name>
    <name evidence="2" type="synonym">LOC109890816</name>
</gene>
<protein>
    <submittedName>
        <fullName evidence="2">Adaptor protein, phosphotyrosine interacting with PH domain and leucine zipper 1</fullName>
    </submittedName>
</protein>
<dbReference type="PANTHER" id="PTHR46415:SF3">
    <property type="entry name" value="DCC-INTERACTING PROTEIN 13-ALPHA"/>
    <property type="match status" value="1"/>
</dbReference>
<dbReference type="AlphaFoldDB" id="A0A8C7CJ45"/>
<name>A0A8C7CJ45_ONCKI</name>
<evidence type="ECO:0000313" key="3">
    <source>
        <dbReference type="Proteomes" id="UP000694557"/>
    </source>
</evidence>
<proteinExistence type="predicted"/>
<evidence type="ECO:0000259" key="1">
    <source>
        <dbReference type="Pfam" id="PF16746"/>
    </source>
</evidence>
<keyword evidence="3" id="KW-1185">Reference proteome</keyword>
<reference evidence="2" key="1">
    <citation type="submission" date="2025-08" db="UniProtKB">
        <authorList>
            <consortium name="Ensembl"/>
        </authorList>
    </citation>
    <scope>IDENTIFICATION</scope>
</reference>
<dbReference type="InterPro" id="IPR004148">
    <property type="entry name" value="BAR_dom"/>
</dbReference>
<dbReference type="InterPro" id="IPR027267">
    <property type="entry name" value="AH/BAR_dom_sf"/>
</dbReference>
<feature type="domain" description="BAR" evidence="1">
    <location>
        <begin position="7"/>
        <end position="209"/>
    </location>
</feature>
<dbReference type="GeneTree" id="ENSGT00940000156624"/>
<dbReference type="GO" id="GO:0010008">
    <property type="term" value="C:endosome membrane"/>
    <property type="evidence" value="ECO:0007669"/>
    <property type="project" value="TreeGrafter"/>
</dbReference>
<dbReference type="PANTHER" id="PTHR46415">
    <property type="entry name" value="ADAPTOR PROTEIN, PHOSPHOTYROSINE INTERACTION, PH DOMAIN AND LEUCINE ZIPPER-CONTAINING 2"/>
    <property type="match status" value="1"/>
</dbReference>
<accession>A0A8C7CJ45</accession>
<sequence>MPGIDKLPIEETFEDSPQTRSLLGVFEEDAAAISKYSQQLFQAMHRIYDAQNELSAATHLTSKLLKGYEKQRFPLCCDDEVMSSTLQQFAKVIDELSSCHAVLSTQLADAMMFPITQFKERDLKEILTLKEVFQIASDDHDMAINRYSRLSKRRDNEKVKGEVMEDVYTSRKKQHQTMMHYFTALNTLQYKKKMSLLEPLLGYMQAQVHHSILPSMRPSGIVIMLKKNEGRACNVFGCVQCPQGDGRGDGCDATDHPGYGAGQ</sequence>
<reference evidence="2" key="2">
    <citation type="submission" date="2025-09" db="UniProtKB">
        <authorList>
            <consortium name="Ensembl"/>
        </authorList>
    </citation>
    <scope>IDENTIFICATION</scope>
</reference>
<dbReference type="Pfam" id="PF16746">
    <property type="entry name" value="BAR_3"/>
    <property type="match status" value="1"/>
</dbReference>
<organism evidence="2 3">
    <name type="scientific">Oncorhynchus kisutch</name>
    <name type="common">Coho salmon</name>
    <name type="synonym">Salmo kisutch</name>
    <dbReference type="NCBI Taxonomy" id="8019"/>
    <lineage>
        <taxon>Eukaryota</taxon>
        <taxon>Metazoa</taxon>
        <taxon>Chordata</taxon>
        <taxon>Craniata</taxon>
        <taxon>Vertebrata</taxon>
        <taxon>Euteleostomi</taxon>
        <taxon>Actinopterygii</taxon>
        <taxon>Neopterygii</taxon>
        <taxon>Teleostei</taxon>
        <taxon>Protacanthopterygii</taxon>
        <taxon>Salmoniformes</taxon>
        <taxon>Salmonidae</taxon>
        <taxon>Salmoninae</taxon>
        <taxon>Oncorhynchus</taxon>
    </lineage>
</organism>
<dbReference type="Gene3D" id="1.20.1270.60">
    <property type="entry name" value="Arfaptin homology (AH) domain/BAR domain"/>
    <property type="match status" value="1"/>
</dbReference>
<dbReference type="InterPro" id="IPR047181">
    <property type="entry name" value="DP13A/B"/>
</dbReference>
<dbReference type="FunFam" id="1.20.1270.60:FF:000034">
    <property type="entry name" value="DCC-interacting protein 13-alpha isoform X2"/>
    <property type="match status" value="1"/>
</dbReference>
<dbReference type="Proteomes" id="UP000694557">
    <property type="component" value="Unassembled WGS sequence"/>
</dbReference>
<dbReference type="GO" id="GO:0023052">
    <property type="term" value="P:signaling"/>
    <property type="evidence" value="ECO:0007669"/>
    <property type="project" value="TreeGrafter"/>
</dbReference>